<name>A0ABW5XNU7_9SPHI</name>
<protein>
    <submittedName>
        <fullName evidence="4">Phosphatase PAP2 family protein</fullName>
    </submittedName>
</protein>
<dbReference type="Gene3D" id="1.20.144.10">
    <property type="entry name" value="Phosphatidic acid phosphatase type 2/haloperoxidase"/>
    <property type="match status" value="1"/>
</dbReference>
<evidence type="ECO:0000259" key="3">
    <source>
        <dbReference type="SMART" id="SM00014"/>
    </source>
</evidence>
<gene>
    <name evidence="4" type="ORF">ACFSYC_05100</name>
</gene>
<proteinExistence type="predicted"/>
<feature type="domain" description="Phosphatidic acid phosphatase type 2/haloperoxidase" evidence="3">
    <location>
        <begin position="126"/>
        <end position="227"/>
    </location>
</feature>
<keyword evidence="2" id="KW-0732">Signal</keyword>
<keyword evidence="1" id="KW-1133">Transmembrane helix</keyword>
<dbReference type="InterPro" id="IPR036938">
    <property type="entry name" value="PAP2/HPO_sf"/>
</dbReference>
<dbReference type="Proteomes" id="UP001597601">
    <property type="component" value="Unassembled WGS sequence"/>
</dbReference>
<feature type="transmembrane region" description="Helical" evidence="1">
    <location>
        <begin position="184"/>
        <end position="203"/>
    </location>
</feature>
<dbReference type="CDD" id="cd03394">
    <property type="entry name" value="PAP2_like_5"/>
    <property type="match status" value="1"/>
</dbReference>
<dbReference type="EMBL" id="JBHUON010000004">
    <property type="protein sequence ID" value="MFD2864059.1"/>
    <property type="molecule type" value="Genomic_DNA"/>
</dbReference>
<accession>A0ABW5XNU7</accession>
<evidence type="ECO:0000313" key="5">
    <source>
        <dbReference type="Proteomes" id="UP001597601"/>
    </source>
</evidence>
<dbReference type="SUPFAM" id="SSF48317">
    <property type="entry name" value="Acid phosphatase/Vanadium-dependent haloperoxidase"/>
    <property type="match status" value="1"/>
</dbReference>
<sequence length="266" mass="29148">MKKLLAPLFLLLALQVNAQEITVDTTKKDLVDTIKKDLFTAPDTVPKLRSKALTFVPPILLIGYGAASFYVKPLRQLDYYVQTRVKDSKPTFHTVVDSYAQFSPVAAVYVLNLAGVTGKNRFLDRTILLGISSAIMGGSIRVVKNATHRLRPNGENSVSFPSGHTATAFMGAEFLAQEYSGKSVWYGVAGYTVAAGTGIFRVYNRDHWFSDIVAGAGFGILSVKAAYFIYPYMRDFLTAKGKNGKSAMIMPTYQDGVVGFNFALQL</sequence>
<evidence type="ECO:0000256" key="1">
    <source>
        <dbReference type="SAM" id="Phobius"/>
    </source>
</evidence>
<evidence type="ECO:0000313" key="4">
    <source>
        <dbReference type="EMBL" id="MFD2864059.1"/>
    </source>
</evidence>
<comment type="caution">
    <text evidence="4">The sequence shown here is derived from an EMBL/GenBank/DDBJ whole genome shotgun (WGS) entry which is preliminary data.</text>
</comment>
<keyword evidence="5" id="KW-1185">Reference proteome</keyword>
<keyword evidence="1" id="KW-0812">Transmembrane</keyword>
<feature type="signal peptide" evidence="2">
    <location>
        <begin position="1"/>
        <end position="18"/>
    </location>
</feature>
<organism evidence="4 5">
    <name type="scientific">Mucilaginibacter antarcticus</name>
    <dbReference type="NCBI Taxonomy" id="1855725"/>
    <lineage>
        <taxon>Bacteria</taxon>
        <taxon>Pseudomonadati</taxon>
        <taxon>Bacteroidota</taxon>
        <taxon>Sphingobacteriia</taxon>
        <taxon>Sphingobacteriales</taxon>
        <taxon>Sphingobacteriaceae</taxon>
        <taxon>Mucilaginibacter</taxon>
    </lineage>
</organism>
<feature type="transmembrane region" description="Helical" evidence="1">
    <location>
        <begin position="209"/>
        <end position="230"/>
    </location>
</feature>
<keyword evidence="1" id="KW-0472">Membrane</keyword>
<feature type="chain" id="PRO_5047502858" evidence="2">
    <location>
        <begin position="19"/>
        <end position="266"/>
    </location>
</feature>
<dbReference type="Pfam" id="PF01569">
    <property type="entry name" value="PAP2"/>
    <property type="match status" value="1"/>
</dbReference>
<dbReference type="InterPro" id="IPR000326">
    <property type="entry name" value="PAP2/HPO"/>
</dbReference>
<dbReference type="RefSeq" id="WP_377124207.1">
    <property type="nucleotide sequence ID" value="NZ_JBHUON010000004.1"/>
</dbReference>
<dbReference type="SMART" id="SM00014">
    <property type="entry name" value="acidPPc"/>
    <property type="match status" value="1"/>
</dbReference>
<evidence type="ECO:0000256" key="2">
    <source>
        <dbReference type="SAM" id="SignalP"/>
    </source>
</evidence>
<feature type="transmembrane region" description="Helical" evidence="1">
    <location>
        <begin position="52"/>
        <end position="71"/>
    </location>
</feature>
<reference evidence="5" key="1">
    <citation type="journal article" date="2019" name="Int. J. Syst. Evol. Microbiol.">
        <title>The Global Catalogue of Microorganisms (GCM) 10K type strain sequencing project: providing services to taxonomists for standard genome sequencing and annotation.</title>
        <authorList>
            <consortium name="The Broad Institute Genomics Platform"/>
            <consortium name="The Broad Institute Genome Sequencing Center for Infectious Disease"/>
            <person name="Wu L."/>
            <person name="Ma J."/>
        </authorList>
    </citation>
    <scope>NUCLEOTIDE SEQUENCE [LARGE SCALE GENOMIC DNA]</scope>
    <source>
        <strain evidence="5">KCTC 52232</strain>
    </source>
</reference>